<gene>
    <name evidence="1" type="ORF">H1R20_g7786</name>
</gene>
<dbReference type="Proteomes" id="UP001140091">
    <property type="component" value="Unassembled WGS sequence"/>
</dbReference>
<feature type="non-terminal residue" evidence="1">
    <location>
        <position position="1"/>
    </location>
</feature>
<dbReference type="SUPFAM" id="SSF52047">
    <property type="entry name" value="RNI-like"/>
    <property type="match status" value="1"/>
</dbReference>
<comment type="caution">
    <text evidence="1">The sequence shown here is derived from an EMBL/GenBank/DDBJ whole genome shotgun (WGS) entry which is preliminary data.</text>
</comment>
<proteinExistence type="predicted"/>
<evidence type="ECO:0000313" key="1">
    <source>
        <dbReference type="EMBL" id="KAJ2929308.1"/>
    </source>
</evidence>
<organism evidence="1 2">
    <name type="scientific">Candolleomyces eurysporus</name>
    <dbReference type="NCBI Taxonomy" id="2828524"/>
    <lineage>
        <taxon>Eukaryota</taxon>
        <taxon>Fungi</taxon>
        <taxon>Dikarya</taxon>
        <taxon>Basidiomycota</taxon>
        <taxon>Agaricomycotina</taxon>
        <taxon>Agaricomycetes</taxon>
        <taxon>Agaricomycetidae</taxon>
        <taxon>Agaricales</taxon>
        <taxon>Agaricineae</taxon>
        <taxon>Psathyrellaceae</taxon>
        <taxon>Candolleomyces</taxon>
    </lineage>
</organism>
<protein>
    <submittedName>
        <fullName evidence="1">Uncharacterized protein</fullName>
    </submittedName>
</protein>
<dbReference type="AlphaFoldDB" id="A0A9W8JAD6"/>
<dbReference type="OrthoDB" id="2663142at2759"/>
<name>A0A9W8JAD6_9AGAR</name>
<evidence type="ECO:0000313" key="2">
    <source>
        <dbReference type="Proteomes" id="UP001140091"/>
    </source>
</evidence>
<accession>A0A9W8JAD6</accession>
<dbReference type="EMBL" id="JANBPK010000881">
    <property type="protein sequence ID" value="KAJ2929308.1"/>
    <property type="molecule type" value="Genomic_DNA"/>
</dbReference>
<keyword evidence="2" id="KW-1185">Reference proteome</keyword>
<sequence length="561" mass="61356">MSSLPQDNAVAMVQSDCIIDPGPPAPPLRLPPVKEVLSNYTLLTRIFSNIIPFDDRDANRAAIAAGRKRLLAIARVCSTFRDPALDCLWKCLGSLVPLLLLIDGVSLVDGVYNIADIQADQLGPSFFKCAERVQTLEISERMAIVHKDAPIDPNIYLLLSQQLGGAPLLPSLESIVLSLPTSPSSTTLPLPMILPCSSLHAVEVQGPILETEWCHNVFLQTLASRASNSLKRLVLKHDKTQVPFGGLWDTVLKLTALEALSICLPESRLNPPSGSLWLLLNRLTHLSSLNLEISDLTDSALGRLTRSPSSGPPGTSKYVSSLQHLSLLEDVRASYLSGSHASQLLVPVVVRSLTSVTLTSNRSDPWEKLEYVGDALGKCTDLRRVVLQSTKPGTKVYSSAILQFLDRVHPDEFVVNIDELYSYGGVTPDFFGRLLDKLGVGVVQSKKQGADRQGPQRLVHSLILPPNWGGYSIDLKSLARIAQKAPTLRRIGIPITSDLHPTTYQHITEFVSSGPLGPESSNLLHLELCDARDPECPGRISPYQYQIIAQYIDKLFPSIYI</sequence>
<reference evidence="1" key="1">
    <citation type="submission" date="2022-06" db="EMBL/GenBank/DDBJ databases">
        <title>Genome Sequence of Candolleomyces eurysporus.</title>
        <authorList>
            <person name="Buettner E."/>
        </authorList>
    </citation>
    <scope>NUCLEOTIDE SEQUENCE</scope>
    <source>
        <strain evidence="1">VTCC 930004</strain>
    </source>
</reference>